<evidence type="ECO:0000256" key="1">
    <source>
        <dbReference type="ARBA" id="ARBA00002284"/>
    </source>
</evidence>
<dbReference type="Proteomes" id="UP000334990">
    <property type="component" value="Unassembled WGS sequence"/>
</dbReference>
<evidence type="ECO:0000256" key="5">
    <source>
        <dbReference type="RuleBase" id="RU003843"/>
    </source>
</evidence>
<keyword evidence="5" id="KW-0456">Lyase</keyword>
<accession>A0A5M3W0Y2</accession>
<dbReference type="GO" id="GO:0009231">
    <property type="term" value="P:riboflavin biosynthetic process"/>
    <property type="evidence" value="ECO:0007669"/>
    <property type="project" value="UniProtKB-UniPathway"/>
</dbReference>
<keyword evidence="7" id="KW-1185">Reference proteome</keyword>
<dbReference type="UniPathway" id="UPA00275">
    <property type="reaction ID" value="UER00399"/>
</dbReference>
<evidence type="ECO:0000256" key="3">
    <source>
        <dbReference type="ARBA" id="ARBA00022619"/>
    </source>
</evidence>
<dbReference type="NCBIfam" id="TIGR00506">
    <property type="entry name" value="ribB"/>
    <property type="match status" value="1"/>
</dbReference>
<reference evidence="6 7" key="1">
    <citation type="submission" date="2019-10" db="EMBL/GenBank/DDBJ databases">
        <title>Whole genome shotgun sequence of Acrocarpospora corrugata NBRC 13972.</title>
        <authorList>
            <person name="Ichikawa N."/>
            <person name="Kimura A."/>
            <person name="Kitahashi Y."/>
            <person name="Komaki H."/>
            <person name="Oguchi A."/>
        </authorList>
    </citation>
    <scope>NUCLEOTIDE SEQUENCE [LARGE SCALE GENOMIC DNA]</scope>
    <source>
        <strain evidence="6 7">NBRC 13972</strain>
    </source>
</reference>
<evidence type="ECO:0000313" key="6">
    <source>
        <dbReference type="EMBL" id="GES00268.1"/>
    </source>
</evidence>
<dbReference type="GO" id="GO:0003935">
    <property type="term" value="F:GTP cyclohydrolase II activity"/>
    <property type="evidence" value="ECO:0007669"/>
    <property type="project" value="TreeGrafter"/>
</dbReference>
<keyword evidence="5" id="KW-0460">Magnesium</keyword>
<comment type="subunit">
    <text evidence="5">Homodimer.</text>
</comment>
<dbReference type="AlphaFoldDB" id="A0A5M3W0Y2"/>
<comment type="similarity">
    <text evidence="5">Belongs to the DHBP synthase family.</text>
</comment>
<organism evidence="6 7">
    <name type="scientific">Acrocarpospora corrugata</name>
    <dbReference type="NCBI Taxonomy" id="35763"/>
    <lineage>
        <taxon>Bacteria</taxon>
        <taxon>Bacillati</taxon>
        <taxon>Actinomycetota</taxon>
        <taxon>Actinomycetes</taxon>
        <taxon>Streptosporangiales</taxon>
        <taxon>Streptosporangiaceae</taxon>
        <taxon>Acrocarpospora</taxon>
    </lineage>
</organism>
<dbReference type="PANTHER" id="PTHR21327">
    <property type="entry name" value="GTP CYCLOHYDROLASE II-RELATED"/>
    <property type="match status" value="1"/>
</dbReference>
<evidence type="ECO:0000256" key="4">
    <source>
        <dbReference type="ARBA" id="ARBA00022723"/>
    </source>
</evidence>
<dbReference type="SUPFAM" id="SSF55821">
    <property type="entry name" value="YrdC/RibB"/>
    <property type="match status" value="1"/>
</dbReference>
<dbReference type="EC" id="4.1.99.12" evidence="5"/>
<comment type="pathway">
    <text evidence="2 5">Cofactor biosynthesis; riboflavin biosynthesis; 2-hydroxy-3-oxobutyl phosphate from D-ribulose 5-phosphate: step 1/1.</text>
</comment>
<dbReference type="InterPro" id="IPR000422">
    <property type="entry name" value="DHBP_synthase_RibB"/>
</dbReference>
<dbReference type="GO" id="GO:0005829">
    <property type="term" value="C:cytosol"/>
    <property type="evidence" value="ECO:0007669"/>
    <property type="project" value="TreeGrafter"/>
</dbReference>
<name>A0A5M3W0Y2_9ACTN</name>
<dbReference type="Pfam" id="PF00926">
    <property type="entry name" value="DHBP_synthase"/>
    <property type="match status" value="1"/>
</dbReference>
<dbReference type="OrthoDB" id="9793111at2"/>
<gene>
    <name evidence="6" type="ORF">Acor_23310</name>
</gene>
<dbReference type="GO" id="GO:0008686">
    <property type="term" value="F:3,4-dihydroxy-2-butanone-4-phosphate synthase activity"/>
    <property type="evidence" value="ECO:0007669"/>
    <property type="project" value="UniProtKB-EC"/>
</dbReference>
<keyword evidence="4 5" id="KW-0479">Metal-binding</keyword>
<dbReference type="PANTHER" id="PTHR21327:SF18">
    <property type="entry name" value="3,4-DIHYDROXY-2-BUTANONE 4-PHOSPHATE SYNTHASE"/>
    <property type="match status" value="1"/>
</dbReference>
<comment type="caution">
    <text evidence="6">The sequence shown here is derived from an EMBL/GenBank/DDBJ whole genome shotgun (WGS) entry which is preliminary data.</text>
</comment>
<comment type="cofactor">
    <cofactor evidence="5">
        <name>Mg(2+)</name>
        <dbReference type="ChEBI" id="CHEBI:18420"/>
    </cofactor>
    <cofactor evidence="5">
        <name>Mn(2+)</name>
        <dbReference type="ChEBI" id="CHEBI:29035"/>
    </cofactor>
    <text evidence="5">Binds 2 divalent metal cations per subunit. Magnesium or manganese.</text>
</comment>
<dbReference type="GO" id="GO:0046872">
    <property type="term" value="F:metal ion binding"/>
    <property type="evidence" value="ECO:0007669"/>
    <property type="project" value="UniProtKB-KW"/>
</dbReference>
<dbReference type="EMBL" id="BLAD01000044">
    <property type="protein sequence ID" value="GES00268.1"/>
    <property type="molecule type" value="Genomic_DNA"/>
</dbReference>
<sequence length="205" mass="21456">MLDTVTAAIAEIAAGRPILVIDNEDRENEGDLIAAGSLMTPVLMAFLIRHSGGVVCAAMDGSDLDRLHLPPMVALNEDPKATAFTVSVDAADGTTGISAANRANTLRLLADPATGPRQLQRPGHVFPLRAADGGLDARHGHTEAGVELCRLAGLPPVAALTEVFNADGSLARLPQLRVFADEHGLLLISIEQLMEHRRSAVPAGV</sequence>
<dbReference type="InterPro" id="IPR017945">
    <property type="entry name" value="DHBP_synth_RibB-like_a/b_dom"/>
</dbReference>
<evidence type="ECO:0000256" key="2">
    <source>
        <dbReference type="ARBA" id="ARBA00004904"/>
    </source>
</evidence>
<comment type="catalytic activity">
    <reaction evidence="5">
        <text>D-ribulose 5-phosphate = (2S)-2-hydroxy-3-oxobutyl phosphate + formate + H(+)</text>
        <dbReference type="Rhea" id="RHEA:18457"/>
        <dbReference type="ChEBI" id="CHEBI:15378"/>
        <dbReference type="ChEBI" id="CHEBI:15740"/>
        <dbReference type="ChEBI" id="CHEBI:58121"/>
        <dbReference type="ChEBI" id="CHEBI:58830"/>
        <dbReference type="EC" id="4.1.99.12"/>
    </reaction>
</comment>
<comment type="function">
    <text evidence="1 5">Catalyzes the conversion of D-ribulose 5-phosphate to formate and 3,4-dihydroxy-2-butanone 4-phosphate.</text>
</comment>
<dbReference type="Gene3D" id="3.90.870.10">
    <property type="entry name" value="DHBP synthase"/>
    <property type="match status" value="1"/>
</dbReference>
<keyword evidence="5" id="KW-0464">Manganese</keyword>
<protein>
    <recommendedName>
        <fullName evidence="5">3,4-dihydroxy-2-butanone 4-phosphate synthase</fullName>
        <shortName evidence="5">DHBP synthase</shortName>
        <ecNumber evidence="5">4.1.99.12</ecNumber>
    </recommendedName>
</protein>
<keyword evidence="3 5" id="KW-0686">Riboflavin biosynthesis</keyword>
<evidence type="ECO:0000313" key="7">
    <source>
        <dbReference type="Proteomes" id="UP000334990"/>
    </source>
</evidence>
<proteinExistence type="inferred from homology"/>